<dbReference type="InterPro" id="IPR051803">
    <property type="entry name" value="TA_system_RelE-like_toxin"/>
</dbReference>
<dbReference type="AlphaFoldDB" id="A0A975GMG8"/>
<evidence type="ECO:0000313" key="3">
    <source>
        <dbReference type="EMBL" id="QTA86787.1"/>
    </source>
</evidence>
<keyword evidence="2" id="KW-1277">Toxin-antitoxin system</keyword>
<dbReference type="Pfam" id="PF05016">
    <property type="entry name" value="ParE_toxin"/>
    <property type="match status" value="1"/>
</dbReference>
<evidence type="ECO:0000313" key="4">
    <source>
        <dbReference type="Proteomes" id="UP000663722"/>
    </source>
</evidence>
<proteinExistence type="inferred from homology"/>
<evidence type="ECO:0000256" key="1">
    <source>
        <dbReference type="ARBA" id="ARBA00006226"/>
    </source>
</evidence>
<dbReference type="InterPro" id="IPR007712">
    <property type="entry name" value="RelE/ParE_toxin"/>
</dbReference>
<gene>
    <name evidence="3" type="ORF">dnm_028110</name>
</gene>
<dbReference type="Proteomes" id="UP000663722">
    <property type="component" value="Chromosome"/>
</dbReference>
<protein>
    <submittedName>
        <fullName evidence="3">Toxin-antitoxin system, toxin component, RelE/ParE-like</fullName>
    </submittedName>
</protein>
<dbReference type="EMBL" id="CP061800">
    <property type="protein sequence ID" value="QTA86787.1"/>
    <property type="molecule type" value="Genomic_DNA"/>
</dbReference>
<dbReference type="PANTHER" id="PTHR33755">
    <property type="entry name" value="TOXIN PARE1-RELATED"/>
    <property type="match status" value="1"/>
</dbReference>
<reference evidence="3" key="1">
    <citation type="journal article" date="2021" name="Microb. Physiol.">
        <title>Proteogenomic Insights into the Physiology of Marine, Sulfate-Reducing, Filamentous Desulfonema limicola and Desulfonema magnum.</title>
        <authorList>
            <person name="Schnaars V."/>
            <person name="Wohlbrand L."/>
            <person name="Scheve S."/>
            <person name="Hinrichs C."/>
            <person name="Reinhardt R."/>
            <person name="Rabus R."/>
        </authorList>
    </citation>
    <scope>NUCLEOTIDE SEQUENCE</scope>
    <source>
        <strain evidence="3">4be13</strain>
    </source>
</reference>
<dbReference type="RefSeq" id="WP_207682268.1">
    <property type="nucleotide sequence ID" value="NZ_CP061800.1"/>
</dbReference>
<name>A0A975GMG8_9BACT</name>
<dbReference type="PANTHER" id="PTHR33755:SF8">
    <property type="entry name" value="TOXIN PARE2"/>
    <property type="match status" value="1"/>
</dbReference>
<evidence type="ECO:0000256" key="2">
    <source>
        <dbReference type="ARBA" id="ARBA00022649"/>
    </source>
</evidence>
<dbReference type="KEGG" id="dmm:dnm_028110"/>
<organism evidence="3 4">
    <name type="scientific">Desulfonema magnum</name>
    <dbReference type="NCBI Taxonomy" id="45655"/>
    <lineage>
        <taxon>Bacteria</taxon>
        <taxon>Pseudomonadati</taxon>
        <taxon>Thermodesulfobacteriota</taxon>
        <taxon>Desulfobacteria</taxon>
        <taxon>Desulfobacterales</taxon>
        <taxon>Desulfococcaceae</taxon>
        <taxon>Desulfonema</taxon>
    </lineage>
</organism>
<dbReference type="InterPro" id="IPR035093">
    <property type="entry name" value="RelE/ParE_toxin_dom_sf"/>
</dbReference>
<comment type="similarity">
    <text evidence="1">Belongs to the RelE toxin family.</text>
</comment>
<keyword evidence="4" id="KW-1185">Reference proteome</keyword>
<dbReference type="Gene3D" id="3.30.2310.20">
    <property type="entry name" value="RelE-like"/>
    <property type="match status" value="1"/>
</dbReference>
<sequence length="97" mass="11554">MKYAFHPSAKMELNEAIHYYESCRIGLGAEFAKEIRSTVRRINEFPEAWSPLTENTRRCLTRRFPYGVIYQITNDQILIIAVTQLNRKPDYWKSRIQ</sequence>
<accession>A0A975GMG8</accession>